<name>A0A5M9HDF2_9SPHI</name>
<dbReference type="GO" id="GO:0008237">
    <property type="term" value="F:metallopeptidase activity"/>
    <property type="evidence" value="ECO:0007669"/>
    <property type="project" value="InterPro"/>
</dbReference>
<evidence type="ECO:0000313" key="3">
    <source>
        <dbReference type="EMBL" id="KAA8482927.1"/>
    </source>
</evidence>
<dbReference type="InterPro" id="IPR008979">
    <property type="entry name" value="Galactose-bd-like_sf"/>
</dbReference>
<dbReference type="InterPro" id="IPR013222">
    <property type="entry name" value="Glyco_hyd_98_carb-bd"/>
</dbReference>
<accession>A0A5M9HDF2</accession>
<organism evidence="3 4">
    <name type="scientific">Arcticibacter tournemirensis</name>
    <dbReference type="NCBI Taxonomy" id="699437"/>
    <lineage>
        <taxon>Bacteria</taxon>
        <taxon>Pseudomonadati</taxon>
        <taxon>Bacteroidota</taxon>
        <taxon>Sphingobacteriia</taxon>
        <taxon>Sphingobacteriales</taxon>
        <taxon>Sphingobacteriaceae</taxon>
        <taxon>Arcticibacter</taxon>
    </lineage>
</organism>
<proteinExistence type="predicted"/>
<evidence type="ECO:0000256" key="1">
    <source>
        <dbReference type="SAM" id="SignalP"/>
    </source>
</evidence>
<dbReference type="InterPro" id="IPR038637">
    <property type="entry name" value="NPCBM_sf"/>
</dbReference>
<comment type="caution">
    <text evidence="3">The sequence shown here is derived from an EMBL/GenBank/DDBJ whole genome shotgun (WGS) entry which is preliminary data.</text>
</comment>
<feature type="domain" description="Glycosyl hydrolase family 98 putative carbohydrate-binding module" evidence="2">
    <location>
        <begin position="445"/>
        <end position="587"/>
    </location>
</feature>
<dbReference type="InterPro" id="IPR024079">
    <property type="entry name" value="MetalloPept_cat_dom_sf"/>
</dbReference>
<keyword evidence="1" id="KW-0732">Signal</keyword>
<dbReference type="RefSeq" id="WP_141814258.1">
    <property type="nucleotide sequence ID" value="NZ_VFPL01000001.1"/>
</dbReference>
<dbReference type="EMBL" id="VWNE01000014">
    <property type="protein sequence ID" value="KAA8482927.1"/>
    <property type="molecule type" value="Genomic_DNA"/>
</dbReference>
<reference evidence="3 4" key="1">
    <citation type="submission" date="2019-09" db="EMBL/GenBank/DDBJ databases">
        <title>Pararcticibacter amylolyticus gen. nov., sp. nov., isolated from a rottenly hemp rope, and reclassification of Pedobacter tournemirensis as Pararcticibacter tournemirensis comb. nov.</title>
        <authorList>
            <person name="Cai Y."/>
        </authorList>
    </citation>
    <scope>NUCLEOTIDE SEQUENCE [LARGE SCALE GENOMIC DNA]</scope>
    <source>
        <strain evidence="3 4">TF5-37.2-LB10</strain>
    </source>
</reference>
<dbReference type="SMART" id="SM00776">
    <property type="entry name" value="NPCBM"/>
    <property type="match status" value="1"/>
</dbReference>
<dbReference type="SUPFAM" id="SSF55486">
    <property type="entry name" value="Metalloproteases ('zincins'), catalytic domain"/>
    <property type="match status" value="1"/>
</dbReference>
<evidence type="ECO:0000259" key="2">
    <source>
        <dbReference type="SMART" id="SM00776"/>
    </source>
</evidence>
<dbReference type="Proteomes" id="UP000322918">
    <property type="component" value="Unassembled WGS sequence"/>
</dbReference>
<gene>
    <name evidence="3" type="ORF">F1649_10610</name>
</gene>
<dbReference type="Pfam" id="PF08305">
    <property type="entry name" value="NPCBM"/>
    <property type="match status" value="1"/>
</dbReference>
<dbReference type="Gene3D" id="2.60.120.1060">
    <property type="entry name" value="NPCBM/NEW2 domain"/>
    <property type="match status" value="1"/>
</dbReference>
<protein>
    <recommendedName>
        <fullName evidence="2">Glycosyl hydrolase family 98 putative carbohydrate-binding module domain-containing protein</fullName>
    </recommendedName>
</protein>
<sequence length="587" mass="65887">MKFLRLLSLSIVLYINSYSQSAQTAQSVISDAKKAVETYNKDMPKANNVVKVVYFHGKGHKLSAGWEERLTRILTAVSDYYRDEFGRYGIKSDGVNFDKSGNKYVITVVEGDFDSKSYNVNSSAQLQTEISNKTRGKIDFSDDHILVITGLYYMKDKETYVFNSPYMGTGSSVRGVSFAADCPLLDPKLLTDKVNAIKFSEPNKADRECSVAEFNSWYIGGIAHEMGHMFGLFHDFGNPFELTASSISLMGEYGSRHFKGDAWGDTQTSYISGAGILQLLSHPVFTGYSKYKKSDVELSLNDIHCSIAGDSIFLKADLASNLPPYALSVLISPLNRTEYFNESAVYSIPGTGPISVPLKKWNEGNYRMYLIFMLPNGVVYPFFKLFAVGQNSAEIKELPGRKIVDVKELYSRVSAMEKTPEIKKKLRILESIINPSPFADPITYGGDSLYLSDAKWEVANVGWEKPARNYFTIESENVFFLVNRGEIFEKGLFAHSPSIYSFRLDKKWTRFSAIIGLRDYAHQQGSARFTLIGDGKVLYQSPIMRVGQQSRVEISIKNISKLELKAEGTEGHNYNSWAIWASPLISR</sequence>
<dbReference type="Gene3D" id="3.40.390.10">
    <property type="entry name" value="Collagenase (Catalytic Domain)"/>
    <property type="match status" value="1"/>
</dbReference>
<evidence type="ECO:0000313" key="4">
    <source>
        <dbReference type="Proteomes" id="UP000322918"/>
    </source>
</evidence>
<feature type="signal peptide" evidence="1">
    <location>
        <begin position="1"/>
        <end position="24"/>
    </location>
</feature>
<keyword evidence="4" id="KW-1185">Reference proteome</keyword>
<feature type="chain" id="PRO_5024359248" description="Glycosyl hydrolase family 98 putative carbohydrate-binding module domain-containing protein" evidence="1">
    <location>
        <begin position="25"/>
        <end position="587"/>
    </location>
</feature>
<dbReference type="SUPFAM" id="SSF49785">
    <property type="entry name" value="Galactose-binding domain-like"/>
    <property type="match status" value="1"/>
</dbReference>
<dbReference type="OrthoDB" id="799240at2"/>
<dbReference type="AlphaFoldDB" id="A0A5M9HDF2"/>